<name>A0A4Y7LF45_PAPSO</name>
<evidence type="ECO:0000313" key="1">
    <source>
        <dbReference type="EMBL" id="RZC83148.1"/>
    </source>
</evidence>
<sequence>MADKGGFADQKRTVGAVRDSVRKFFQGSEDEEGEEDFIEFLGLSDDEDEGELSNVEDGVTEQGMKPEILQYLEAEAAKVQHDQKKIRDEIRDSLKKLEQTVDAEGGSDSEPRGFRRIIKHLESMMVRRSAQVKDVKSSNSKEIAFQEVKALEVSVATKFLVQAFESESDFSGDEVSNINSAIKALENQPVNLTISKQPRLGDFAEGYFNNQIDPFFSILGSYNQISLIEYLRDWHQSNIFCMFPLPLQESSGCTLVQGAEKDAAEHLPGYGEMGEEDQQLAVAEAMHMSTGD</sequence>
<dbReference type="EMBL" id="CM010725">
    <property type="protein sequence ID" value="RZC83148.1"/>
    <property type="molecule type" value="Genomic_DNA"/>
</dbReference>
<dbReference type="AlphaFoldDB" id="A0A4Y7LF45"/>
<dbReference type="Proteomes" id="UP000316621">
    <property type="component" value="Chromosome 11"/>
</dbReference>
<dbReference type="Gramene" id="RZC83148">
    <property type="protein sequence ID" value="RZC83148"/>
    <property type="gene ID" value="C5167_045934"/>
</dbReference>
<evidence type="ECO:0000313" key="2">
    <source>
        <dbReference type="Proteomes" id="UP000316621"/>
    </source>
</evidence>
<organism evidence="1 2">
    <name type="scientific">Papaver somniferum</name>
    <name type="common">Opium poppy</name>
    <dbReference type="NCBI Taxonomy" id="3469"/>
    <lineage>
        <taxon>Eukaryota</taxon>
        <taxon>Viridiplantae</taxon>
        <taxon>Streptophyta</taxon>
        <taxon>Embryophyta</taxon>
        <taxon>Tracheophyta</taxon>
        <taxon>Spermatophyta</taxon>
        <taxon>Magnoliopsida</taxon>
        <taxon>Ranunculales</taxon>
        <taxon>Papaveraceae</taxon>
        <taxon>Papaveroideae</taxon>
        <taxon>Papaver</taxon>
    </lineage>
</organism>
<proteinExistence type="predicted"/>
<protein>
    <submittedName>
        <fullName evidence="1">Uncharacterized protein</fullName>
    </submittedName>
</protein>
<accession>A0A4Y7LF45</accession>
<gene>
    <name evidence="1" type="ORF">C5167_045934</name>
</gene>
<keyword evidence="2" id="KW-1185">Reference proteome</keyword>
<reference evidence="1 2" key="1">
    <citation type="journal article" date="2018" name="Science">
        <title>The opium poppy genome and morphinan production.</title>
        <authorList>
            <person name="Guo L."/>
            <person name="Winzer T."/>
            <person name="Yang X."/>
            <person name="Li Y."/>
            <person name="Ning Z."/>
            <person name="He Z."/>
            <person name="Teodor R."/>
            <person name="Lu Y."/>
            <person name="Bowser T.A."/>
            <person name="Graham I.A."/>
            <person name="Ye K."/>
        </authorList>
    </citation>
    <scope>NUCLEOTIDE SEQUENCE [LARGE SCALE GENOMIC DNA]</scope>
    <source>
        <strain evidence="2">cv. HN1</strain>
        <tissue evidence="1">Leaves</tissue>
    </source>
</reference>